<dbReference type="EMBL" id="CP081295">
    <property type="protein sequence ID" value="QZD88707.1"/>
    <property type="molecule type" value="Genomic_DNA"/>
</dbReference>
<dbReference type="CDD" id="cd10148">
    <property type="entry name" value="CsoR-like_DUF156"/>
    <property type="match status" value="1"/>
</dbReference>
<comment type="similarity">
    <text evidence="1">Belongs to the FrmR/RcnR family.</text>
</comment>
<evidence type="ECO:0000313" key="3">
    <source>
        <dbReference type="Proteomes" id="UP000824281"/>
    </source>
</evidence>
<dbReference type="PANTHER" id="PTHR33677">
    <property type="entry name" value="TRANSCRIPTIONAL REPRESSOR FRMR-RELATED"/>
    <property type="match status" value="1"/>
</dbReference>
<organism evidence="2 3">
    <name type="scientific">Qipengyuania aurantiaca</name>
    <dbReference type="NCBI Taxonomy" id="2867233"/>
    <lineage>
        <taxon>Bacteria</taxon>
        <taxon>Pseudomonadati</taxon>
        <taxon>Pseudomonadota</taxon>
        <taxon>Alphaproteobacteria</taxon>
        <taxon>Sphingomonadales</taxon>
        <taxon>Erythrobacteraceae</taxon>
        <taxon>Qipengyuania</taxon>
    </lineage>
</organism>
<proteinExistence type="inferred from homology"/>
<evidence type="ECO:0000256" key="1">
    <source>
        <dbReference type="ARBA" id="ARBA00005260"/>
    </source>
</evidence>
<dbReference type="InterPro" id="IPR038390">
    <property type="entry name" value="Metal_Tscrpt_repr_sf"/>
</dbReference>
<dbReference type="Proteomes" id="UP000824281">
    <property type="component" value="Chromosome"/>
</dbReference>
<dbReference type="Pfam" id="PF02583">
    <property type="entry name" value="Trns_repr_metal"/>
    <property type="match status" value="1"/>
</dbReference>
<dbReference type="Gene3D" id="1.20.58.1000">
    <property type="entry name" value="Metal-sensitive repressor, helix protomer"/>
    <property type="match status" value="1"/>
</dbReference>
<keyword evidence="3" id="KW-1185">Reference proteome</keyword>
<protein>
    <submittedName>
        <fullName evidence="2">Metal-sensitive transcriptional regulator</fullName>
    </submittedName>
</protein>
<reference evidence="2 3" key="1">
    <citation type="submission" date="2021-08" db="EMBL/GenBank/DDBJ databases">
        <title>Comparative Genomics Analysis of the Genus Qipengyuania Reveals Extensive Genetic Diversity and Metabolic Versatility, Including the Description of Fifteen Novel Species.</title>
        <authorList>
            <person name="Liu Y."/>
        </authorList>
    </citation>
    <scope>NUCLEOTIDE SEQUENCE [LARGE SCALE GENOMIC DNA]</scope>
    <source>
        <strain evidence="2 3">1NDH13</strain>
    </source>
</reference>
<evidence type="ECO:0000313" key="2">
    <source>
        <dbReference type="EMBL" id="QZD88707.1"/>
    </source>
</evidence>
<sequence>MGLATPSALVIYTPQGYCKIPRRVFPADGALNVSATDGSRIVNRLRRIEGQVRGVAQMIEDDRYCIDVLNQVQAIKAALGRAESEILKRHAACCVAEAIASGDADEQKQKFGELVDLFEKAKR</sequence>
<gene>
    <name evidence="2" type="ORF">K3148_07450</name>
</gene>
<dbReference type="PANTHER" id="PTHR33677:SF3">
    <property type="entry name" value="COPPER-SENSING TRANSCRIPTIONAL REPRESSOR RICR"/>
    <property type="match status" value="1"/>
</dbReference>
<dbReference type="InterPro" id="IPR003735">
    <property type="entry name" value="Metal_Tscrpt_repr"/>
</dbReference>
<accession>A0ABX8ZIB7</accession>
<name>A0ABX8ZIB7_9SPHN</name>